<dbReference type="Proteomes" id="UP000305539">
    <property type="component" value="Unassembled WGS sequence"/>
</dbReference>
<protein>
    <submittedName>
        <fullName evidence="9">MATE family efflux transporter</fullName>
    </submittedName>
</protein>
<keyword evidence="5 8" id="KW-1133">Transmembrane helix</keyword>
<keyword evidence="10" id="KW-1185">Reference proteome</keyword>
<feature type="transmembrane region" description="Helical" evidence="8">
    <location>
        <begin position="389"/>
        <end position="412"/>
    </location>
</feature>
<feature type="transmembrane region" description="Helical" evidence="8">
    <location>
        <begin position="87"/>
        <end position="107"/>
    </location>
</feature>
<dbReference type="NCBIfam" id="TIGR00797">
    <property type="entry name" value="matE"/>
    <property type="match status" value="1"/>
</dbReference>
<keyword evidence="6 8" id="KW-0472">Membrane</keyword>
<organism evidence="9 10">
    <name type="scientific">Trinickia terrae</name>
    <dbReference type="NCBI Taxonomy" id="2571161"/>
    <lineage>
        <taxon>Bacteria</taxon>
        <taxon>Pseudomonadati</taxon>
        <taxon>Pseudomonadota</taxon>
        <taxon>Betaproteobacteria</taxon>
        <taxon>Burkholderiales</taxon>
        <taxon>Burkholderiaceae</taxon>
        <taxon>Trinickia</taxon>
    </lineage>
</organism>
<feature type="region of interest" description="Disordered" evidence="7">
    <location>
        <begin position="1"/>
        <end position="32"/>
    </location>
</feature>
<dbReference type="PANTHER" id="PTHR43298:SF2">
    <property type="entry name" value="FMN_FAD EXPORTER YEEO-RELATED"/>
    <property type="match status" value="1"/>
</dbReference>
<comment type="caution">
    <text evidence="9">The sequence shown here is derived from an EMBL/GenBank/DDBJ whole genome shotgun (WGS) entry which is preliminary data.</text>
</comment>
<accession>A0A4U1HH15</accession>
<evidence type="ECO:0000313" key="9">
    <source>
        <dbReference type="EMBL" id="TKC80379.1"/>
    </source>
</evidence>
<evidence type="ECO:0000256" key="2">
    <source>
        <dbReference type="ARBA" id="ARBA00010199"/>
    </source>
</evidence>
<dbReference type="InterPro" id="IPR002528">
    <property type="entry name" value="MATE_fam"/>
</dbReference>
<dbReference type="OrthoDB" id="9789527at2"/>
<gene>
    <name evidence="9" type="ORF">FAZ69_29125</name>
</gene>
<dbReference type="AlphaFoldDB" id="A0A4U1HH15"/>
<feature type="transmembrane region" description="Helical" evidence="8">
    <location>
        <begin position="236"/>
        <end position="258"/>
    </location>
</feature>
<evidence type="ECO:0000256" key="3">
    <source>
        <dbReference type="ARBA" id="ARBA00022448"/>
    </source>
</evidence>
<dbReference type="GO" id="GO:0042910">
    <property type="term" value="F:xenobiotic transmembrane transporter activity"/>
    <property type="evidence" value="ECO:0007669"/>
    <property type="project" value="InterPro"/>
</dbReference>
<feature type="transmembrane region" description="Helical" evidence="8">
    <location>
        <begin position="459"/>
        <end position="478"/>
    </location>
</feature>
<feature type="transmembrane region" description="Helical" evidence="8">
    <location>
        <begin position="432"/>
        <end position="452"/>
    </location>
</feature>
<proteinExistence type="inferred from homology"/>
<keyword evidence="4 8" id="KW-0812">Transmembrane</keyword>
<dbReference type="InterPro" id="IPR050222">
    <property type="entry name" value="MATE_MdtK"/>
</dbReference>
<feature type="transmembrane region" description="Helical" evidence="8">
    <location>
        <begin position="317"/>
        <end position="335"/>
    </location>
</feature>
<feature type="compositionally biased region" description="Basic residues" evidence="7">
    <location>
        <begin position="7"/>
        <end position="20"/>
    </location>
</feature>
<name>A0A4U1HH15_9BURK</name>
<evidence type="ECO:0000256" key="8">
    <source>
        <dbReference type="SAM" id="Phobius"/>
    </source>
</evidence>
<comment type="similarity">
    <text evidence="2">Belongs to the multi antimicrobial extrusion (MATE) (TC 2.A.66.1) family.</text>
</comment>
<dbReference type="CDD" id="cd13136">
    <property type="entry name" value="MATE_DinF_like"/>
    <property type="match status" value="1"/>
</dbReference>
<dbReference type="EMBL" id="SWJE01000020">
    <property type="protein sequence ID" value="TKC80379.1"/>
    <property type="molecule type" value="Genomic_DNA"/>
</dbReference>
<dbReference type="PANTHER" id="PTHR43298">
    <property type="entry name" value="MULTIDRUG RESISTANCE PROTEIN NORM-RELATED"/>
    <property type="match status" value="1"/>
</dbReference>
<feature type="transmembrane region" description="Helical" evidence="8">
    <location>
        <begin position="119"/>
        <end position="141"/>
    </location>
</feature>
<evidence type="ECO:0000256" key="6">
    <source>
        <dbReference type="ARBA" id="ARBA00023136"/>
    </source>
</evidence>
<sequence>MAVGRAPRARAGRDRRRLRGARPGPLGGRGLAVGLRAGTRLGRYRVNPRVNPASGPAQATDNPAPESAQGAAEHAAHALPAHWHRRVLTLAFPIVLANLTQPLLSAVDTAVAGHLDGAAYLGGVALGGLFFSFVFWGFGFLRMGTTGLAAQAFGAQDHAGLRANVVRALLLAFAIGAAVLALQTPLIRVALAALGGSEAVQQNARAYCHARIWAAPLALGNYVVLGYLLGTQRVRLALVTQVFINAVNIVAVLLYVYVFGWGVAGMGAATATADACGFVLGAFILWQLRPRGLAALDGASLMNAAALKRLVAINRDIFIRTLCLLSAFGWFAHAGAAQGDATLAANALLLNFQTFMAFGLDGFAHAAEALVGAALGARNRDSFRHAVKVTLMWSVLGALVFSAVYWSAGAWIVERLTDQSAVRAAAERYLPWAALSPVVSVWGFLLDGVFIGATQTRELMKGMAISFAVFMIASWLLVGPLANHGLWLALTIFMAARGATLAAFLPRLAASFGSSGSRARAAAPS</sequence>
<evidence type="ECO:0000256" key="5">
    <source>
        <dbReference type="ARBA" id="ARBA00022989"/>
    </source>
</evidence>
<keyword evidence="3" id="KW-0813">Transport</keyword>
<dbReference type="GO" id="GO:0015297">
    <property type="term" value="F:antiporter activity"/>
    <property type="evidence" value="ECO:0007669"/>
    <property type="project" value="InterPro"/>
</dbReference>
<feature type="region of interest" description="Disordered" evidence="7">
    <location>
        <begin position="45"/>
        <end position="75"/>
    </location>
</feature>
<evidence type="ECO:0000256" key="1">
    <source>
        <dbReference type="ARBA" id="ARBA00004141"/>
    </source>
</evidence>
<reference evidence="9 10" key="1">
    <citation type="submission" date="2019-04" db="EMBL/GenBank/DDBJ databases">
        <title>Trinickia sp. 7GSK02, isolated from subtropical forest soil.</title>
        <authorList>
            <person name="Gao Z.-H."/>
            <person name="Qiu L.-H."/>
        </authorList>
    </citation>
    <scope>NUCLEOTIDE SEQUENCE [LARGE SCALE GENOMIC DNA]</scope>
    <source>
        <strain evidence="9 10">7GSK02</strain>
    </source>
</reference>
<dbReference type="GO" id="GO:0005886">
    <property type="term" value="C:plasma membrane"/>
    <property type="evidence" value="ECO:0007669"/>
    <property type="project" value="TreeGrafter"/>
</dbReference>
<dbReference type="Pfam" id="PF01554">
    <property type="entry name" value="MatE"/>
    <property type="match status" value="2"/>
</dbReference>
<evidence type="ECO:0000256" key="4">
    <source>
        <dbReference type="ARBA" id="ARBA00022692"/>
    </source>
</evidence>
<feature type="transmembrane region" description="Helical" evidence="8">
    <location>
        <begin position="264"/>
        <end position="286"/>
    </location>
</feature>
<feature type="transmembrane region" description="Helical" evidence="8">
    <location>
        <begin position="355"/>
        <end position="377"/>
    </location>
</feature>
<feature type="transmembrane region" description="Helical" evidence="8">
    <location>
        <begin position="210"/>
        <end position="229"/>
    </location>
</feature>
<comment type="subcellular location">
    <subcellularLocation>
        <location evidence="1">Membrane</location>
        <topology evidence="1">Multi-pass membrane protein</topology>
    </subcellularLocation>
</comment>
<dbReference type="InterPro" id="IPR044644">
    <property type="entry name" value="DinF-like"/>
</dbReference>
<evidence type="ECO:0000256" key="7">
    <source>
        <dbReference type="SAM" id="MobiDB-lite"/>
    </source>
</evidence>
<evidence type="ECO:0000313" key="10">
    <source>
        <dbReference type="Proteomes" id="UP000305539"/>
    </source>
</evidence>
<feature type="transmembrane region" description="Helical" evidence="8">
    <location>
        <begin position="168"/>
        <end position="190"/>
    </location>
</feature>